<name>A0A3P9CF04_9CICH</name>
<dbReference type="GO" id="GO:0007015">
    <property type="term" value="P:actin filament organization"/>
    <property type="evidence" value="ECO:0007669"/>
    <property type="project" value="TreeGrafter"/>
</dbReference>
<dbReference type="Proteomes" id="UP000265160">
    <property type="component" value="LG10"/>
</dbReference>
<proteinExistence type="predicted"/>
<organism evidence="2 3">
    <name type="scientific">Maylandia zebra</name>
    <name type="common">zebra mbuna</name>
    <dbReference type="NCBI Taxonomy" id="106582"/>
    <lineage>
        <taxon>Eukaryota</taxon>
        <taxon>Metazoa</taxon>
        <taxon>Chordata</taxon>
        <taxon>Craniata</taxon>
        <taxon>Vertebrata</taxon>
        <taxon>Euteleostomi</taxon>
        <taxon>Actinopterygii</taxon>
        <taxon>Neopterygii</taxon>
        <taxon>Teleostei</taxon>
        <taxon>Neoteleostei</taxon>
        <taxon>Acanthomorphata</taxon>
        <taxon>Ovalentaria</taxon>
        <taxon>Cichlomorphae</taxon>
        <taxon>Cichliformes</taxon>
        <taxon>Cichlidae</taxon>
        <taxon>African cichlids</taxon>
        <taxon>Pseudocrenilabrinae</taxon>
        <taxon>Haplochromini</taxon>
        <taxon>Maylandia</taxon>
        <taxon>Maylandia zebra complex</taxon>
    </lineage>
</organism>
<dbReference type="SUPFAM" id="SSF47576">
    <property type="entry name" value="Calponin-homology domain, CH-domain"/>
    <property type="match status" value="1"/>
</dbReference>
<evidence type="ECO:0000259" key="1">
    <source>
        <dbReference type="Pfam" id="PF00307"/>
    </source>
</evidence>
<dbReference type="Gene3D" id="1.10.418.10">
    <property type="entry name" value="Calponin-like domain"/>
    <property type="match status" value="1"/>
</dbReference>
<feature type="domain" description="Calponin-homology (CH)" evidence="1">
    <location>
        <begin position="13"/>
        <end position="65"/>
    </location>
</feature>
<reference evidence="2" key="2">
    <citation type="submission" date="2025-08" db="UniProtKB">
        <authorList>
            <consortium name="Ensembl"/>
        </authorList>
    </citation>
    <scope>IDENTIFICATION</scope>
</reference>
<dbReference type="PRINTS" id="PR00888">
    <property type="entry name" value="SM22CALPONIN"/>
</dbReference>
<dbReference type="GeneTree" id="ENSGT00940000155162"/>
<dbReference type="Pfam" id="PF00307">
    <property type="entry name" value="CH"/>
    <property type="match status" value="1"/>
</dbReference>
<dbReference type="AlphaFoldDB" id="A0A3P9CF04"/>
<dbReference type="GO" id="GO:0051015">
    <property type="term" value="F:actin filament binding"/>
    <property type="evidence" value="ECO:0007669"/>
    <property type="project" value="TreeGrafter"/>
</dbReference>
<dbReference type="InterPro" id="IPR050606">
    <property type="entry name" value="Calponin-like"/>
</dbReference>
<keyword evidence="3" id="KW-1185">Reference proteome</keyword>
<sequence length="101" mass="11372">MANRGPSYKYDPELEERLVEWIVASVDLESGRPQPNKTGFQNWLKDGCVLCELINSLYGANKPIKTIKSLAWHSSRWSKSPCSSEQLKGVFPSHCRQSACS</sequence>
<dbReference type="PANTHER" id="PTHR47385">
    <property type="entry name" value="CALPONIN"/>
    <property type="match status" value="1"/>
</dbReference>
<dbReference type="InterPro" id="IPR001715">
    <property type="entry name" value="CH_dom"/>
</dbReference>
<dbReference type="InterPro" id="IPR036872">
    <property type="entry name" value="CH_dom_sf"/>
</dbReference>
<dbReference type="PANTHER" id="PTHR47385:SF20">
    <property type="entry name" value="TRANSGELIN-2"/>
    <property type="match status" value="1"/>
</dbReference>
<dbReference type="InterPro" id="IPR003096">
    <property type="entry name" value="SM22_calponin"/>
</dbReference>
<dbReference type="GO" id="GO:0015629">
    <property type="term" value="C:actin cytoskeleton"/>
    <property type="evidence" value="ECO:0007669"/>
    <property type="project" value="TreeGrafter"/>
</dbReference>
<evidence type="ECO:0000313" key="3">
    <source>
        <dbReference type="Proteomes" id="UP000265160"/>
    </source>
</evidence>
<evidence type="ECO:0000313" key="2">
    <source>
        <dbReference type="Ensembl" id="ENSMZEP00005020446.1"/>
    </source>
</evidence>
<accession>A0A3P9CF04</accession>
<reference evidence="2" key="3">
    <citation type="submission" date="2025-09" db="UniProtKB">
        <authorList>
            <consortium name="Ensembl"/>
        </authorList>
    </citation>
    <scope>IDENTIFICATION</scope>
</reference>
<protein>
    <submittedName>
        <fullName evidence="2">Transgelin</fullName>
    </submittedName>
</protein>
<reference evidence="2 3" key="1">
    <citation type="journal article" date="2014" name="Nature">
        <title>The genomic substrate for adaptive radiation in African cichlid fish.</title>
        <authorList>
            <person name="Brawand D."/>
            <person name="Wagner C.E."/>
            <person name="Li Y.I."/>
            <person name="Malinsky M."/>
            <person name="Keller I."/>
            <person name="Fan S."/>
            <person name="Simakov O."/>
            <person name="Ng A.Y."/>
            <person name="Lim Z.W."/>
            <person name="Bezault E."/>
            <person name="Turner-Maier J."/>
            <person name="Johnson J."/>
            <person name="Alcazar R."/>
            <person name="Noh H.J."/>
            <person name="Russell P."/>
            <person name="Aken B."/>
            <person name="Alfoldi J."/>
            <person name="Amemiya C."/>
            <person name="Azzouzi N."/>
            <person name="Baroiller J.F."/>
            <person name="Barloy-Hubler F."/>
            <person name="Berlin A."/>
            <person name="Bloomquist R."/>
            <person name="Carleton K.L."/>
            <person name="Conte M.A."/>
            <person name="D'Cotta H."/>
            <person name="Eshel O."/>
            <person name="Gaffney L."/>
            <person name="Galibert F."/>
            <person name="Gante H.F."/>
            <person name="Gnerre S."/>
            <person name="Greuter L."/>
            <person name="Guyon R."/>
            <person name="Haddad N.S."/>
            <person name="Haerty W."/>
            <person name="Harris R.M."/>
            <person name="Hofmann H.A."/>
            <person name="Hourlier T."/>
            <person name="Hulata G."/>
            <person name="Jaffe D.B."/>
            <person name="Lara M."/>
            <person name="Lee A.P."/>
            <person name="MacCallum I."/>
            <person name="Mwaiko S."/>
            <person name="Nikaido M."/>
            <person name="Nishihara H."/>
            <person name="Ozouf-Costaz C."/>
            <person name="Penman D.J."/>
            <person name="Przybylski D."/>
            <person name="Rakotomanga M."/>
            <person name="Renn S.C.P."/>
            <person name="Ribeiro F.J."/>
            <person name="Ron M."/>
            <person name="Salzburger W."/>
            <person name="Sanchez-Pulido L."/>
            <person name="Santos M.E."/>
            <person name="Searle S."/>
            <person name="Sharpe T."/>
            <person name="Swofford R."/>
            <person name="Tan F.J."/>
            <person name="Williams L."/>
            <person name="Young S."/>
            <person name="Yin S."/>
            <person name="Okada N."/>
            <person name="Kocher T.D."/>
            <person name="Miska E.A."/>
            <person name="Lander E.S."/>
            <person name="Venkatesh B."/>
            <person name="Fernald R.D."/>
            <person name="Meyer A."/>
            <person name="Ponting C.P."/>
            <person name="Streelman J.T."/>
            <person name="Lindblad-Toh K."/>
            <person name="Seehausen O."/>
            <person name="Di Palma F."/>
        </authorList>
    </citation>
    <scope>NUCLEOTIDE SEQUENCE</scope>
</reference>
<dbReference type="Ensembl" id="ENSMZET00005021102.1">
    <property type="protein sequence ID" value="ENSMZEP00005020446.1"/>
    <property type="gene ID" value="ENSMZEG00005015246.1"/>
</dbReference>